<keyword evidence="2" id="KW-1185">Reference proteome</keyword>
<gene>
    <name evidence="1" type="ORF">G3N56_03730</name>
</gene>
<organism evidence="1 2">
    <name type="scientific">Desulfolutivibrio sulfodismutans</name>
    <dbReference type="NCBI Taxonomy" id="63561"/>
    <lineage>
        <taxon>Bacteria</taxon>
        <taxon>Pseudomonadati</taxon>
        <taxon>Thermodesulfobacteriota</taxon>
        <taxon>Desulfovibrionia</taxon>
        <taxon>Desulfovibrionales</taxon>
        <taxon>Desulfovibrionaceae</taxon>
        <taxon>Desulfolutivibrio</taxon>
    </lineage>
</organism>
<reference evidence="1 2" key="1">
    <citation type="submission" date="2020-02" db="EMBL/GenBank/DDBJ databases">
        <title>Comparative genomics of sulfur disproportionating microorganisms.</title>
        <authorList>
            <person name="Ward L.M."/>
            <person name="Bertran E."/>
            <person name="Johnston D.T."/>
        </authorList>
    </citation>
    <scope>NUCLEOTIDE SEQUENCE [LARGE SCALE GENOMIC DNA]</scope>
    <source>
        <strain evidence="1 2">DSM 3696</strain>
    </source>
</reference>
<evidence type="ECO:0000313" key="2">
    <source>
        <dbReference type="Proteomes" id="UP000469724"/>
    </source>
</evidence>
<dbReference type="EMBL" id="JAAGRQ010000010">
    <property type="protein sequence ID" value="NDY55851.1"/>
    <property type="molecule type" value="Genomic_DNA"/>
</dbReference>
<dbReference type="RefSeq" id="WP_163300906.1">
    <property type="nucleotide sequence ID" value="NZ_JAAGRQ010000010.1"/>
</dbReference>
<name>A0A7K3NI17_9BACT</name>
<evidence type="ECO:0000313" key="1">
    <source>
        <dbReference type="EMBL" id="NDY55851.1"/>
    </source>
</evidence>
<comment type="caution">
    <text evidence="1">The sequence shown here is derived from an EMBL/GenBank/DDBJ whole genome shotgun (WGS) entry which is preliminary data.</text>
</comment>
<dbReference type="Proteomes" id="UP000469724">
    <property type="component" value="Unassembled WGS sequence"/>
</dbReference>
<protein>
    <submittedName>
        <fullName evidence="1">Uncharacterized protein</fullName>
    </submittedName>
</protein>
<dbReference type="AlphaFoldDB" id="A0A7K3NI17"/>
<sequence>MSQTAPPSLDPGTGLLSILASGLQRHAEIATAVTLGDRSRYIGLSDIGRGLDCFRATVADKLPTAHPPFTPSARAQAASLSRQLTLQRGHCFESLVGQALASHRLNTLHQLEIDVVYQGTPIKAHLDFVLVSDVPGPTVRILECKSTKHLPETLYASYESQVYGQVGLLKAAWNSPAFYLRDPKGTVLHAGLTFPELCHVQFGLTLPNNPNQVDLEAWVLCLSMTNAKVFGPYRPHQAMLALCLKTAGTIWQHLQDCLAGTRDIDSLPTATGCHPLCSFCDWNTDCPKFDGPDQPGWEGNLQELVSLKAVRSALAEAIQEKEEAAKTAYALTPTQGGWIRANSYRFKVAQQAGRRSLDKDKLRLELIGLTGSHDEADQLLARCQSQGQPCDRLTISPINSKCTATPQRVAPLFQNPEMMETAHARQPV</sequence>
<accession>A0A7K3NI17</accession>
<proteinExistence type="predicted"/>